<reference evidence="3 4" key="1">
    <citation type="submission" date="2020-01" db="EMBL/GenBank/DDBJ databases">
        <authorList>
            <person name="Liu G."/>
            <person name="Liu B."/>
        </authorList>
    </citation>
    <scope>NUCLEOTIDE SEQUENCE [LARGE SCALE GENOMIC DNA]</scope>
    <source>
        <strain evidence="3 4">FJAT-51161</strain>
    </source>
</reference>
<feature type="domain" description="PglD N-terminal" evidence="2">
    <location>
        <begin position="177"/>
        <end position="236"/>
    </location>
</feature>
<keyword evidence="3" id="KW-0489">Methyltransferase</keyword>
<dbReference type="InterPro" id="IPR029063">
    <property type="entry name" value="SAM-dependent_MTases_sf"/>
</dbReference>
<evidence type="ECO:0000259" key="2">
    <source>
        <dbReference type="Pfam" id="PF17836"/>
    </source>
</evidence>
<keyword evidence="4" id="KW-1185">Reference proteome</keyword>
<evidence type="ECO:0000259" key="1">
    <source>
        <dbReference type="Pfam" id="PF08241"/>
    </source>
</evidence>
<dbReference type="Pfam" id="PF08241">
    <property type="entry name" value="Methyltransf_11"/>
    <property type="match status" value="1"/>
</dbReference>
<dbReference type="EMBL" id="CP067341">
    <property type="protein sequence ID" value="QQP13261.1"/>
    <property type="molecule type" value="Genomic_DNA"/>
</dbReference>
<proteinExistence type="predicted"/>
<dbReference type="InterPro" id="IPR041561">
    <property type="entry name" value="PglD_N"/>
</dbReference>
<organism evidence="3 4">
    <name type="scientific">Lysinibacillus agricola</name>
    <dbReference type="NCBI Taxonomy" id="2590012"/>
    <lineage>
        <taxon>Bacteria</taxon>
        <taxon>Bacillati</taxon>
        <taxon>Bacillota</taxon>
        <taxon>Bacilli</taxon>
        <taxon>Bacillales</taxon>
        <taxon>Bacillaceae</taxon>
        <taxon>Lysinibacillus</taxon>
    </lineage>
</organism>
<name>A0ABX7ATG0_9BACI</name>
<dbReference type="CDD" id="cd02440">
    <property type="entry name" value="AdoMet_MTases"/>
    <property type="match status" value="1"/>
</dbReference>
<accession>A0ABX7ATG0</accession>
<feature type="domain" description="Methyltransferase type 11" evidence="1">
    <location>
        <begin position="30"/>
        <end position="81"/>
    </location>
</feature>
<dbReference type="Pfam" id="PF17836">
    <property type="entry name" value="PglD_N"/>
    <property type="match status" value="1"/>
</dbReference>
<dbReference type="GO" id="GO:0032259">
    <property type="term" value="P:methylation"/>
    <property type="evidence" value="ECO:0007669"/>
    <property type="project" value="UniProtKB-KW"/>
</dbReference>
<dbReference type="InterPro" id="IPR013216">
    <property type="entry name" value="Methyltransf_11"/>
</dbReference>
<evidence type="ECO:0000313" key="4">
    <source>
        <dbReference type="Proteomes" id="UP000596049"/>
    </source>
</evidence>
<dbReference type="SUPFAM" id="SSF53335">
    <property type="entry name" value="S-adenosyl-L-methionine-dependent methyltransferases"/>
    <property type="match status" value="2"/>
</dbReference>
<keyword evidence="3" id="KW-0808">Transferase</keyword>
<dbReference type="Gene3D" id="3.40.50.150">
    <property type="entry name" value="Vaccinia Virus protein VP39"/>
    <property type="match status" value="1"/>
</dbReference>
<sequence length="364" mass="43047">MSDYKMLNVGCGSTYHQDWVNVDLVSESKDVIEMDIRKGLDFPNESFDVVYCSHILEHLRPEKGEEFIKEMIRVLKPNGIIRVVVPNLETIVKNYLYYKKRVEENYNPYDEANYDWSMLELFDQIVRENPGGNMVKYMLNEKIINKDFIFERWGWQAEQIYSLFENELLLDFCKDKKIVIFGAGSYGKKVKQALKKAGMEIFGFIDNDVQKQGTFFEDKMIYNLDEVIADDILIVVASSWWKSIEEQLISEDMENGIHYFIENREIEVTIEDKKFTETYEYIEKKLGLEYADIFKKSLFRNRGEVHYWMYDSFSLKRLLKKYGVNFSKICNSDESEIPNFNLFNLDTIEGVTRKPDSLFIEGIK</sequence>
<dbReference type="RefSeq" id="WP_053596367.1">
    <property type="nucleotide sequence ID" value="NZ_CP067341.1"/>
</dbReference>
<evidence type="ECO:0000313" key="3">
    <source>
        <dbReference type="EMBL" id="QQP13261.1"/>
    </source>
</evidence>
<protein>
    <submittedName>
        <fullName evidence="3">Methyltransferase domain-containing protein</fullName>
    </submittedName>
</protein>
<dbReference type="Proteomes" id="UP000596049">
    <property type="component" value="Chromosome"/>
</dbReference>
<dbReference type="Gene3D" id="3.40.50.720">
    <property type="entry name" value="NAD(P)-binding Rossmann-like Domain"/>
    <property type="match status" value="1"/>
</dbReference>
<dbReference type="GO" id="GO:0008168">
    <property type="term" value="F:methyltransferase activity"/>
    <property type="evidence" value="ECO:0007669"/>
    <property type="project" value="UniProtKB-KW"/>
</dbReference>
<gene>
    <name evidence="3" type="ORF">FJQ98_04090</name>
</gene>